<dbReference type="Proteomes" id="UP001596203">
    <property type="component" value="Unassembled WGS sequence"/>
</dbReference>
<accession>A0ABW1KLP4</accession>
<keyword evidence="1" id="KW-0812">Transmembrane</keyword>
<keyword evidence="1" id="KW-0472">Membrane</keyword>
<feature type="transmembrane region" description="Helical" evidence="1">
    <location>
        <begin position="197"/>
        <end position="214"/>
    </location>
</feature>
<dbReference type="RefSeq" id="WP_377431092.1">
    <property type="nucleotide sequence ID" value="NZ_JBHSPR010000054.1"/>
</dbReference>
<gene>
    <name evidence="2" type="ORF">ACFP2T_38520</name>
</gene>
<proteinExistence type="predicted"/>
<name>A0ABW1KLP4_9ACTN</name>
<keyword evidence="1" id="KW-1133">Transmembrane helix</keyword>
<feature type="transmembrane region" description="Helical" evidence="1">
    <location>
        <begin position="141"/>
        <end position="161"/>
    </location>
</feature>
<evidence type="ECO:0000313" key="2">
    <source>
        <dbReference type="EMBL" id="MFC6022047.1"/>
    </source>
</evidence>
<feature type="transmembrane region" description="Helical" evidence="1">
    <location>
        <begin position="66"/>
        <end position="93"/>
    </location>
</feature>
<feature type="transmembrane region" description="Helical" evidence="1">
    <location>
        <begin position="33"/>
        <end position="54"/>
    </location>
</feature>
<reference evidence="3" key="1">
    <citation type="journal article" date="2019" name="Int. J. Syst. Evol. Microbiol.">
        <title>The Global Catalogue of Microorganisms (GCM) 10K type strain sequencing project: providing services to taxonomists for standard genome sequencing and annotation.</title>
        <authorList>
            <consortium name="The Broad Institute Genomics Platform"/>
            <consortium name="The Broad Institute Genome Sequencing Center for Infectious Disease"/>
            <person name="Wu L."/>
            <person name="Ma J."/>
        </authorList>
    </citation>
    <scope>NUCLEOTIDE SEQUENCE [LARGE SCALE GENOMIC DNA]</scope>
    <source>
        <strain evidence="3">ZS-35-S2</strain>
    </source>
</reference>
<evidence type="ECO:0000256" key="1">
    <source>
        <dbReference type="SAM" id="Phobius"/>
    </source>
</evidence>
<protein>
    <submittedName>
        <fullName evidence="2">Uncharacterized protein</fullName>
    </submittedName>
</protein>
<evidence type="ECO:0000313" key="3">
    <source>
        <dbReference type="Proteomes" id="UP001596203"/>
    </source>
</evidence>
<dbReference type="EMBL" id="JBHSPR010000054">
    <property type="protein sequence ID" value="MFC6022047.1"/>
    <property type="molecule type" value="Genomic_DNA"/>
</dbReference>
<feature type="transmembrane region" description="Helical" evidence="1">
    <location>
        <begin position="113"/>
        <end position="134"/>
    </location>
</feature>
<organism evidence="2 3">
    <name type="scientific">Plantactinospora solaniradicis</name>
    <dbReference type="NCBI Taxonomy" id="1723736"/>
    <lineage>
        <taxon>Bacteria</taxon>
        <taxon>Bacillati</taxon>
        <taxon>Actinomycetota</taxon>
        <taxon>Actinomycetes</taxon>
        <taxon>Micromonosporales</taxon>
        <taxon>Micromonosporaceae</taxon>
        <taxon>Plantactinospora</taxon>
    </lineage>
</organism>
<keyword evidence="3" id="KW-1185">Reference proteome</keyword>
<comment type="caution">
    <text evidence="2">The sequence shown here is derived from an EMBL/GenBank/DDBJ whole genome shotgun (WGS) entry which is preliminary data.</text>
</comment>
<sequence>MKQRIDRIVPLALVAVFTVVVQGLSLMEFLPLPAALLIGAGWAVLIGLAARWAGRRPALGAWAEDGLVALGCVTMALFAFGGAVGLMMLGAALDSSSITGETMVTMFLPSIPIAIAANVPTELVIIPGLLVLGWRPGIRRILFVTAAALYFVHRIWTYLVFAPDRLDFAAAERSTAVMTAAEKAQFAAALHVDDPRWILNLLIFAVFLLSAFFSRTGEVNSLIAAAPTALPDRR</sequence>